<keyword evidence="6" id="KW-1185">Reference proteome</keyword>
<dbReference type="GO" id="GO:0003723">
    <property type="term" value="F:RNA binding"/>
    <property type="evidence" value="ECO:0007669"/>
    <property type="project" value="UniProtKB-KW"/>
</dbReference>
<accession>A0A8K1XHE7</accession>
<dbReference type="SUPFAM" id="SSF55405">
    <property type="entry name" value="RNA bacteriophage capsid protein"/>
    <property type="match status" value="1"/>
</dbReference>
<protein>
    <submittedName>
        <fullName evidence="4">Coat protein</fullName>
    </submittedName>
</protein>
<evidence type="ECO:0000256" key="3">
    <source>
        <dbReference type="ARBA" id="ARBA00022844"/>
    </source>
</evidence>
<dbReference type="EMBL" id="MZ209840">
    <property type="protein sequence ID" value="UHR49790.1"/>
    <property type="molecule type" value="Genomic_RNA"/>
</dbReference>
<dbReference type="InterPro" id="IPR002703">
    <property type="entry name" value="Levivir_coat"/>
</dbReference>
<evidence type="ECO:0000313" key="5">
    <source>
        <dbReference type="EMBL" id="UHR49824.1"/>
    </source>
</evidence>
<evidence type="ECO:0000256" key="1">
    <source>
        <dbReference type="ARBA" id="ARBA00004328"/>
    </source>
</evidence>
<comment type="subcellular location">
    <subcellularLocation>
        <location evidence="1">Virion</location>
    </subcellularLocation>
</comment>
<keyword evidence="3" id="KW-0946">Virion</keyword>
<dbReference type="Gene3D" id="3.30.380.10">
    <property type="entry name" value="MS2 Viral Coat Protein"/>
    <property type="match status" value="1"/>
</dbReference>
<evidence type="ECO:0000313" key="6">
    <source>
        <dbReference type="Proteomes" id="UP001059798"/>
    </source>
</evidence>
<keyword evidence="2 4" id="KW-0167">Capsid protein</keyword>
<proteinExistence type="predicted"/>
<reference evidence="4" key="1">
    <citation type="submission" date="2021-05" db="EMBL/GenBank/DDBJ databases">
        <authorList>
            <person name="Feng G."/>
        </authorList>
    </citation>
    <scope>NUCLEOTIDE SEQUENCE</scope>
    <source>
        <strain evidence="4">BYCZSY251</strain>
        <strain evidence="5">HCXZSY93</strain>
    </source>
</reference>
<dbReference type="Pfam" id="PF01819">
    <property type="entry name" value="Levi_coat"/>
    <property type="match status" value="1"/>
</dbReference>
<evidence type="ECO:0000313" key="4">
    <source>
        <dbReference type="EMBL" id="UHR49790.1"/>
    </source>
</evidence>
<evidence type="ECO:0000256" key="2">
    <source>
        <dbReference type="ARBA" id="ARBA00022561"/>
    </source>
</evidence>
<dbReference type="Proteomes" id="UP001059798">
    <property type="component" value="Segment"/>
</dbReference>
<organism evidence="4">
    <name type="scientific">Sanya levivirus 1</name>
    <dbReference type="NCBI Taxonomy" id="2905509"/>
    <lineage>
        <taxon>Viruses</taxon>
        <taxon>Riboviria</taxon>
        <taxon>Orthornavirae</taxon>
        <taxon>Lenarviricota</taxon>
        <taxon>Leviviricetes</taxon>
        <taxon>Norzivirales</taxon>
        <taxon>Fiersviridae</taxon>
        <taxon>Eistcuvirus</taxon>
        <taxon>Eistcuvirus conocephalivivens</taxon>
    </lineage>
</organism>
<name>A0A8K1XHE7_9VIRU</name>
<dbReference type="GO" id="GO:0039617">
    <property type="term" value="C:T=3 icosahedral viral capsid"/>
    <property type="evidence" value="ECO:0007669"/>
    <property type="project" value="UniProtKB-KW"/>
</dbReference>
<sequence length="137" mass="14636">MSLITTLVLKDGKATPVDHTFAPQTPQSSPTSPAVWYESNSGSPLGYYQVTASVKFVQNGISKVRFKISLPVLATPIAGCCVDTTTPVVSYTQIADLAFSIPTNATLDNRKDLLAFAKNLLSTTMATEAVTLLQPAW</sequence>
<dbReference type="EMBL" id="MZ209891">
    <property type="protein sequence ID" value="UHR49824.1"/>
    <property type="molecule type" value="Genomic_RNA"/>
</dbReference>
<dbReference type="GO" id="GO:0005198">
    <property type="term" value="F:structural molecule activity"/>
    <property type="evidence" value="ECO:0007669"/>
    <property type="project" value="InterPro"/>
</dbReference>
<dbReference type="InterPro" id="IPR015954">
    <property type="entry name" value="Phage_RNA-type_capsid"/>
</dbReference>